<comment type="caution">
    <text evidence="1">The sequence shown here is derived from an EMBL/GenBank/DDBJ whole genome shotgun (WGS) entry which is preliminary data.</text>
</comment>
<protein>
    <submittedName>
        <fullName evidence="1">Uncharacterized protein</fullName>
    </submittedName>
</protein>
<proteinExistence type="predicted"/>
<organism evidence="1 2">
    <name type="scientific">Pseudanabaena catenata USMAC16</name>
    <dbReference type="NCBI Taxonomy" id="1855837"/>
    <lineage>
        <taxon>Bacteria</taxon>
        <taxon>Bacillati</taxon>
        <taxon>Cyanobacteriota</taxon>
        <taxon>Cyanophyceae</taxon>
        <taxon>Pseudanabaenales</taxon>
        <taxon>Pseudanabaenaceae</taxon>
        <taxon>Pseudanabaena</taxon>
    </lineage>
</organism>
<evidence type="ECO:0000313" key="1">
    <source>
        <dbReference type="EMBL" id="MDG3494523.1"/>
    </source>
</evidence>
<reference evidence="1" key="1">
    <citation type="submission" date="2019-05" db="EMBL/GenBank/DDBJ databases">
        <title>Whole genome sequencing of Pseudanabaena catenata USMAC16.</title>
        <authorList>
            <person name="Khan Z."/>
            <person name="Omar W.M."/>
            <person name="Convey P."/>
            <person name="Merican F."/>
            <person name="Najimudin N."/>
        </authorList>
    </citation>
    <scope>NUCLEOTIDE SEQUENCE</scope>
    <source>
        <strain evidence="1">USMAC16</strain>
    </source>
</reference>
<gene>
    <name evidence="1" type="ORF">FEV09_08115</name>
</gene>
<evidence type="ECO:0000313" key="2">
    <source>
        <dbReference type="Proteomes" id="UP001152872"/>
    </source>
</evidence>
<name>A0A9X4M821_9CYAN</name>
<accession>A0A9X4M821</accession>
<dbReference type="EMBL" id="VBTY01000051">
    <property type="protein sequence ID" value="MDG3494523.1"/>
    <property type="molecule type" value="Genomic_DNA"/>
</dbReference>
<keyword evidence="2" id="KW-1185">Reference proteome</keyword>
<dbReference type="RefSeq" id="WP_009626600.1">
    <property type="nucleotide sequence ID" value="NZ_VBTY01000051.1"/>
</dbReference>
<dbReference type="Proteomes" id="UP001152872">
    <property type="component" value="Unassembled WGS sequence"/>
</dbReference>
<sequence>MSDISFTDRGKINEVIDTSSRLKYLLKFTYQLSLDDIVSVRVDGDNFKVDINTDKDMLRFKPQGTENVIMKNPDTGILQLTFDPALAQAIYNIVDEYASYSALRSNPNQEIF</sequence>
<dbReference type="AlphaFoldDB" id="A0A9X4M821"/>